<comment type="caution">
    <text evidence="2">The sequence shown here is derived from an EMBL/GenBank/DDBJ whole genome shotgun (WGS) entry which is preliminary data.</text>
</comment>
<evidence type="ECO:0000313" key="2">
    <source>
        <dbReference type="EMBL" id="KAK5113249.1"/>
    </source>
</evidence>
<dbReference type="AlphaFoldDB" id="A0AAN7YGS5"/>
<dbReference type="SUPFAM" id="SSF56281">
    <property type="entry name" value="Metallo-hydrolase/oxidoreductase"/>
    <property type="match status" value="1"/>
</dbReference>
<proteinExistence type="predicted"/>
<organism evidence="2 3">
    <name type="scientific">Meristemomyces frigidus</name>
    <dbReference type="NCBI Taxonomy" id="1508187"/>
    <lineage>
        <taxon>Eukaryota</taxon>
        <taxon>Fungi</taxon>
        <taxon>Dikarya</taxon>
        <taxon>Ascomycota</taxon>
        <taxon>Pezizomycotina</taxon>
        <taxon>Dothideomycetes</taxon>
        <taxon>Dothideomycetidae</taxon>
        <taxon>Mycosphaerellales</taxon>
        <taxon>Teratosphaeriaceae</taxon>
        <taxon>Meristemomyces</taxon>
    </lineage>
</organism>
<feature type="compositionally biased region" description="Basic residues" evidence="1">
    <location>
        <begin position="289"/>
        <end position="299"/>
    </location>
</feature>
<evidence type="ECO:0000313" key="3">
    <source>
        <dbReference type="Proteomes" id="UP001310890"/>
    </source>
</evidence>
<evidence type="ECO:0000256" key="1">
    <source>
        <dbReference type="SAM" id="MobiDB-lite"/>
    </source>
</evidence>
<dbReference type="Gene3D" id="3.60.15.10">
    <property type="entry name" value="Ribonuclease Z/Hydroxyacylglutathione hydrolase-like"/>
    <property type="match status" value="1"/>
</dbReference>
<dbReference type="Proteomes" id="UP001310890">
    <property type="component" value="Unassembled WGS sequence"/>
</dbReference>
<name>A0AAN7YGS5_9PEZI</name>
<feature type="region of interest" description="Disordered" evidence="1">
    <location>
        <begin position="278"/>
        <end position="299"/>
    </location>
</feature>
<protein>
    <submittedName>
        <fullName evidence="2">Uncharacterized protein</fullName>
    </submittedName>
</protein>
<dbReference type="InterPro" id="IPR036866">
    <property type="entry name" value="RibonucZ/Hydroxyglut_hydro"/>
</dbReference>
<accession>A0AAN7YGS5</accession>
<gene>
    <name evidence="2" type="ORF">LTR62_003585</name>
</gene>
<dbReference type="EMBL" id="JAVRRL010000025">
    <property type="protein sequence ID" value="KAK5113249.1"/>
    <property type="molecule type" value="Genomic_DNA"/>
</dbReference>
<reference evidence="2" key="1">
    <citation type="submission" date="2023-08" db="EMBL/GenBank/DDBJ databases">
        <title>Black Yeasts Isolated from many extreme environments.</title>
        <authorList>
            <person name="Coleine C."/>
            <person name="Stajich J.E."/>
            <person name="Selbmann L."/>
        </authorList>
    </citation>
    <scope>NUCLEOTIDE SEQUENCE</scope>
    <source>
        <strain evidence="2">CCFEE 5401</strain>
    </source>
</reference>
<sequence length="299" mass="32704">MSLVPPQPATTTFELSNGPDRPPLVHCLETASTKVAQYVVADPSTRRCVVINPARDDCTDPMTMSTNAADSIIALVIEHNYVVQHIFETHDVAGGYRSAAWYLRMQVAGLQGWPPEISSEATFSSMAEMWQKRHGAENKITISCAADMADGASMMIGRMRLRCMHLSGFGTPHQRALLVGGNLFGAHSLAMLSYQNWKADNSHGLGDLPDDEVIASTWRSMRSVMNLPVATRVYAHTQSGLGSSASFDSIDTCRRTNEYADLSEPEFILRWNGQLQSGLGKPGKASLFSRKRRKGATPS</sequence>